<accession>A0A934PZF5</accession>
<evidence type="ECO:0000256" key="5">
    <source>
        <dbReference type="PIRSR" id="PIRSR605493-1"/>
    </source>
</evidence>
<protein>
    <recommendedName>
        <fullName evidence="2">Putative 4-hydroxy-4-methyl-2-oxoglutarate aldolase</fullName>
    </recommendedName>
    <alternativeName>
        <fullName evidence="3">Regulator of ribonuclease activity homolog</fullName>
    </alternativeName>
    <alternativeName>
        <fullName evidence="4">RraA-like protein</fullName>
    </alternativeName>
</protein>
<dbReference type="InterPro" id="IPR036704">
    <property type="entry name" value="RraA/RraA-like_sf"/>
</dbReference>
<keyword evidence="5" id="KW-0460">Magnesium</keyword>
<comment type="cofactor">
    <cofactor evidence="1">
        <name>a divalent metal cation</name>
        <dbReference type="ChEBI" id="CHEBI:60240"/>
    </cofactor>
</comment>
<sequence>MPADARLASQFLAVSVSNISDALDRLGLEGAPQGILPISVPVRIAGPAATLKLVPAGKAEESTVLGTLRAIMKGAGMGSILVVDGSENPTVNAVGGVAGATAKHHGFVGAVTDAVVRDVDEYKQYGLPVYARGIAQQSVRGRSSCAGHGIEVRLGGVRVRPGDWIVADDNGTVVVPQEKLTEVLAFAQKVKATEDRVIAEIRAGADPVEMHERVNYDNMLKKDQ</sequence>
<dbReference type="GO" id="GO:0046872">
    <property type="term" value="F:metal ion binding"/>
    <property type="evidence" value="ECO:0007669"/>
    <property type="project" value="UniProtKB-KW"/>
</dbReference>
<evidence type="ECO:0000313" key="7">
    <source>
        <dbReference type="Proteomes" id="UP000617041"/>
    </source>
</evidence>
<keyword evidence="7" id="KW-1185">Reference proteome</keyword>
<evidence type="ECO:0000256" key="1">
    <source>
        <dbReference type="ARBA" id="ARBA00001968"/>
    </source>
</evidence>
<dbReference type="InterPro" id="IPR005493">
    <property type="entry name" value="RraA/RraA-like"/>
</dbReference>
<dbReference type="RefSeq" id="WP_200788268.1">
    <property type="nucleotide sequence ID" value="NZ_JAEDAO010000001.1"/>
</dbReference>
<evidence type="ECO:0000256" key="3">
    <source>
        <dbReference type="ARBA" id="ARBA00029596"/>
    </source>
</evidence>
<reference evidence="6" key="1">
    <citation type="submission" date="2020-12" db="EMBL/GenBank/DDBJ databases">
        <title>Ramlibacter sp. nov., isolated from a freshwater alga, Cryptomonas.</title>
        <authorList>
            <person name="Kim H.M."/>
            <person name="Jeon C.O."/>
        </authorList>
    </citation>
    <scope>NUCLEOTIDE SEQUENCE</scope>
    <source>
        <strain evidence="6">CrO1</strain>
    </source>
</reference>
<gene>
    <name evidence="6" type="ORF">I8E28_11865</name>
</gene>
<evidence type="ECO:0000313" key="6">
    <source>
        <dbReference type="EMBL" id="MBK0393289.1"/>
    </source>
</evidence>
<evidence type="ECO:0000256" key="4">
    <source>
        <dbReference type="ARBA" id="ARBA00030169"/>
    </source>
</evidence>
<name>A0A934PZF5_9BURK</name>
<dbReference type="AlphaFoldDB" id="A0A934PZF5"/>
<dbReference type="CDD" id="cd16841">
    <property type="entry name" value="RraA_family"/>
    <property type="match status" value="1"/>
</dbReference>
<dbReference type="SUPFAM" id="SSF89562">
    <property type="entry name" value="RraA-like"/>
    <property type="match status" value="1"/>
</dbReference>
<feature type="binding site" evidence="5">
    <location>
        <position position="118"/>
    </location>
    <ligand>
        <name>Mg(2+)</name>
        <dbReference type="ChEBI" id="CHEBI:18420"/>
    </ligand>
</feature>
<organism evidence="6 7">
    <name type="scientific">Ramlibacter algicola</name>
    <dbReference type="NCBI Taxonomy" id="2795217"/>
    <lineage>
        <taxon>Bacteria</taxon>
        <taxon>Pseudomonadati</taxon>
        <taxon>Pseudomonadota</taxon>
        <taxon>Betaproteobacteria</taxon>
        <taxon>Burkholderiales</taxon>
        <taxon>Comamonadaceae</taxon>
        <taxon>Ramlibacter</taxon>
    </lineage>
</organism>
<evidence type="ECO:0000256" key="2">
    <source>
        <dbReference type="ARBA" id="ARBA00016549"/>
    </source>
</evidence>
<dbReference type="Proteomes" id="UP000617041">
    <property type="component" value="Unassembled WGS sequence"/>
</dbReference>
<dbReference type="PANTHER" id="PTHR33254:SF4">
    <property type="entry name" value="4-HYDROXY-4-METHYL-2-OXOGLUTARATE ALDOLASE 3-RELATED"/>
    <property type="match status" value="1"/>
</dbReference>
<proteinExistence type="predicted"/>
<dbReference type="Gene3D" id="3.50.30.40">
    <property type="entry name" value="Ribonuclease E inhibitor RraA/RraA-like"/>
    <property type="match status" value="1"/>
</dbReference>
<comment type="cofactor">
    <cofactor evidence="5">
        <name>Mg(2+)</name>
        <dbReference type="ChEBI" id="CHEBI:18420"/>
    </cofactor>
</comment>
<keyword evidence="5" id="KW-0479">Metal-binding</keyword>
<dbReference type="PANTHER" id="PTHR33254">
    <property type="entry name" value="4-HYDROXY-4-METHYL-2-OXOGLUTARATE ALDOLASE 3-RELATED"/>
    <property type="match status" value="1"/>
</dbReference>
<dbReference type="Pfam" id="PF03737">
    <property type="entry name" value="RraA-like"/>
    <property type="match status" value="1"/>
</dbReference>
<feature type="binding site" evidence="5">
    <location>
        <position position="117"/>
    </location>
    <ligand>
        <name>substrate</name>
    </ligand>
</feature>
<feature type="binding site" evidence="5">
    <location>
        <begin position="95"/>
        <end position="98"/>
    </location>
    <ligand>
        <name>substrate</name>
    </ligand>
</feature>
<comment type="caution">
    <text evidence="6">The sequence shown here is derived from an EMBL/GenBank/DDBJ whole genome shotgun (WGS) entry which is preliminary data.</text>
</comment>
<dbReference type="EMBL" id="JAEDAO010000001">
    <property type="protein sequence ID" value="MBK0393289.1"/>
    <property type="molecule type" value="Genomic_DNA"/>
</dbReference>